<dbReference type="Proteomes" id="UP001230051">
    <property type="component" value="Unassembled WGS sequence"/>
</dbReference>
<accession>A0AAD8DIQ9</accession>
<gene>
    <name evidence="1" type="ORF">AOXY_G10227</name>
</gene>
<evidence type="ECO:0000313" key="2">
    <source>
        <dbReference type="Proteomes" id="UP001230051"/>
    </source>
</evidence>
<evidence type="ECO:0000313" key="1">
    <source>
        <dbReference type="EMBL" id="KAK1169254.1"/>
    </source>
</evidence>
<organism evidence="1 2">
    <name type="scientific">Acipenser oxyrinchus oxyrinchus</name>
    <dbReference type="NCBI Taxonomy" id="40147"/>
    <lineage>
        <taxon>Eukaryota</taxon>
        <taxon>Metazoa</taxon>
        <taxon>Chordata</taxon>
        <taxon>Craniata</taxon>
        <taxon>Vertebrata</taxon>
        <taxon>Euteleostomi</taxon>
        <taxon>Actinopterygii</taxon>
        <taxon>Chondrostei</taxon>
        <taxon>Acipenseriformes</taxon>
        <taxon>Acipenseridae</taxon>
        <taxon>Acipenser</taxon>
    </lineage>
</organism>
<dbReference type="AlphaFoldDB" id="A0AAD8DIQ9"/>
<keyword evidence="2" id="KW-1185">Reference proteome</keyword>
<protein>
    <submittedName>
        <fullName evidence="1">Uncharacterized protein</fullName>
    </submittedName>
</protein>
<comment type="caution">
    <text evidence="1">The sequence shown here is derived from an EMBL/GenBank/DDBJ whole genome shotgun (WGS) entry which is preliminary data.</text>
</comment>
<reference evidence="1" key="1">
    <citation type="submission" date="2022-02" db="EMBL/GenBank/DDBJ databases">
        <title>Atlantic sturgeon de novo genome assembly.</title>
        <authorList>
            <person name="Stock M."/>
            <person name="Klopp C."/>
            <person name="Guiguen Y."/>
            <person name="Cabau C."/>
            <person name="Parinello H."/>
            <person name="Santidrian Yebra-Pimentel E."/>
            <person name="Kuhl H."/>
            <person name="Dirks R.P."/>
            <person name="Guessner J."/>
            <person name="Wuertz S."/>
            <person name="Du K."/>
            <person name="Schartl M."/>
        </authorList>
    </citation>
    <scope>NUCLEOTIDE SEQUENCE</scope>
    <source>
        <strain evidence="1">STURGEONOMICS-FGT-2020</strain>
        <tissue evidence="1">Whole blood</tissue>
    </source>
</reference>
<name>A0AAD8DIQ9_ACIOX</name>
<sequence length="179" mass="20351">MFAEGKCKGQCIKAVSCTSTSSDGEYESKLAELKQHIPIIPVEPSNNSSILLCIAKFQIIKQKKNMYRCVLKKVFEFYTAVLKIYSNPDAIGIIDRMNKSLNCTNCERLLKKYKKLPQRYQTAENCMDEILACDAAILQVKKLDDAMKQVNNIEIQERAISELDRLSGCLARPKKKNCF</sequence>
<proteinExistence type="predicted"/>
<dbReference type="EMBL" id="JAGXEW010000008">
    <property type="protein sequence ID" value="KAK1169254.1"/>
    <property type="molecule type" value="Genomic_DNA"/>
</dbReference>